<feature type="active site" description="Schiff-base intermediate with substrate; via pyruvic acid" evidence="14">
    <location>
        <position position="73"/>
    </location>
</feature>
<comment type="pathway">
    <text evidence="1 13">Amine and polyamine biosynthesis; S-adenosylmethioninamine biosynthesis; S-adenosylmethioninamine from S-adenosyl-L-methionine: step 1/1.</text>
</comment>
<dbReference type="SUPFAM" id="SSF56276">
    <property type="entry name" value="S-adenosylmethionine decarboxylase"/>
    <property type="match status" value="1"/>
</dbReference>
<keyword evidence="7 13" id="KW-0620">Polyamine biosynthesis</keyword>
<evidence type="ECO:0000256" key="5">
    <source>
        <dbReference type="ARBA" id="ARBA00022813"/>
    </source>
</evidence>
<proteinExistence type="inferred from homology"/>
<evidence type="ECO:0000256" key="9">
    <source>
        <dbReference type="ARBA" id="ARBA00023239"/>
    </source>
</evidence>
<dbReference type="PROSITE" id="PS01336">
    <property type="entry name" value="ADOMETDC"/>
    <property type="match status" value="1"/>
</dbReference>
<dbReference type="SMR" id="A0A482XJT0"/>
<dbReference type="UniPathway" id="UPA00331">
    <property type="reaction ID" value="UER00451"/>
</dbReference>
<evidence type="ECO:0000256" key="3">
    <source>
        <dbReference type="ARBA" id="ARBA00022691"/>
    </source>
</evidence>
<feature type="binding site" evidence="15">
    <location>
        <position position="261"/>
    </location>
    <ligand>
        <name>substrate</name>
    </ligand>
</feature>
<comment type="cofactor">
    <cofactor evidence="13">
        <name>pyruvate</name>
        <dbReference type="ChEBI" id="CHEBI:15361"/>
    </cofactor>
    <text evidence="13">Binds 1 pyruvoyl group covalently per subunit.</text>
</comment>
<evidence type="ECO:0000256" key="15">
    <source>
        <dbReference type="PIRSR" id="PIRSR001355-2"/>
    </source>
</evidence>
<dbReference type="EC" id="4.1.1.50" evidence="13"/>
<dbReference type="Gene3D" id="3.60.90.10">
    <property type="entry name" value="S-adenosylmethionine decarboxylase"/>
    <property type="match status" value="1"/>
</dbReference>
<organism evidence="19 20">
    <name type="scientific">Laodelphax striatellus</name>
    <name type="common">Small brown planthopper</name>
    <name type="synonym">Delphax striatella</name>
    <dbReference type="NCBI Taxonomy" id="195883"/>
    <lineage>
        <taxon>Eukaryota</taxon>
        <taxon>Metazoa</taxon>
        <taxon>Ecdysozoa</taxon>
        <taxon>Arthropoda</taxon>
        <taxon>Hexapoda</taxon>
        <taxon>Insecta</taxon>
        <taxon>Pterygota</taxon>
        <taxon>Neoptera</taxon>
        <taxon>Paraneoptera</taxon>
        <taxon>Hemiptera</taxon>
        <taxon>Auchenorrhyncha</taxon>
        <taxon>Fulgoroidea</taxon>
        <taxon>Delphacidae</taxon>
        <taxon>Criomorphinae</taxon>
        <taxon>Laodelphax</taxon>
    </lineage>
</organism>
<dbReference type="GO" id="GO:0005829">
    <property type="term" value="C:cytosol"/>
    <property type="evidence" value="ECO:0007669"/>
    <property type="project" value="TreeGrafter"/>
</dbReference>
<protein>
    <recommendedName>
        <fullName evidence="13">S-adenosylmethionine decarboxylase proenzyme</fullName>
        <ecNumber evidence="13">4.1.1.50</ecNumber>
    </recommendedName>
</protein>
<feature type="modified residue" description="Pyruvic acid (Ser); by autocatalysis" evidence="16">
    <location>
        <position position="73"/>
    </location>
</feature>
<feature type="binding site" evidence="15">
    <location>
        <position position="72"/>
    </location>
    <ligand>
        <name>substrate</name>
    </ligand>
</feature>
<feature type="active site" description="Proton donor; for catalytic activity" evidence="14">
    <location>
        <position position="87"/>
    </location>
</feature>
<name>A0A482XJT0_LAOST</name>
<comment type="similarity">
    <text evidence="2 13">Belongs to the eukaryotic AdoMetDC family.</text>
</comment>
<evidence type="ECO:0000313" key="20">
    <source>
        <dbReference type="Proteomes" id="UP000291343"/>
    </source>
</evidence>
<feature type="chain" id="PRO_5042320847" description="S-adenosylmethionine decarboxylase beta chain" evidence="18">
    <location>
        <begin position="1"/>
        <end position="72"/>
    </location>
</feature>
<evidence type="ECO:0000256" key="4">
    <source>
        <dbReference type="ARBA" id="ARBA00022793"/>
    </source>
</evidence>
<feature type="binding site" evidence="15">
    <location>
        <position position="237"/>
    </location>
    <ligand>
        <name>substrate</name>
    </ligand>
</feature>
<keyword evidence="11 13" id="KW-0670">Pyruvate</keyword>
<dbReference type="GO" id="GO:0006597">
    <property type="term" value="P:spermine biosynthetic process"/>
    <property type="evidence" value="ECO:0007669"/>
    <property type="project" value="InterPro"/>
</dbReference>
<keyword evidence="8 13" id="KW-0865">Zymogen</keyword>
<evidence type="ECO:0000256" key="17">
    <source>
        <dbReference type="PIRSR" id="PIRSR001355-4"/>
    </source>
</evidence>
<evidence type="ECO:0000256" key="6">
    <source>
        <dbReference type="ARBA" id="ARBA00023066"/>
    </source>
</evidence>
<keyword evidence="3 13" id="KW-0949">S-adenosyl-L-methionine</keyword>
<dbReference type="InterPro" id="IPR018166">
    <property type="entry name" value="S-AdoMet_deCO2ase_CS"/>
</dbReference>
<dbReference type="OrthoDB" id="1068353at2759"/>
<accession>A0A482XJT0</accession>
<dbReference type="InterPro" id="IPR048283">
    <property type="entry name" value="AdoMetDC-like"/>
</dbReference>
<dbReference type="PANTHER" id="PTHR11570">
    <property type="entry name" value="S-ADENOSYLMETHIONINE DECARBOXYLASE"/>
    <property type="match status" value="1"/>
</dbReference>
<feature type="binding site" evidence="15">
    <location>
        <position position="14"/>
    </location>
    <ligand>
        <name>substrate</name>
    </ligand>
</feature>
<gene>
    <name evidence="19" type="ORF">LSTR_LSTR008311</name>
</gene>
<reference evidence="19 20" key="1">
    <citation type="journal article" date="2017" name="Gigascience">
        <title>Genome sequence of the small brown planthopper, Laodelphax striatellus.</title>
        <authorList>
            <person name="Zhu J."/>
            <person name="Jiang F."/>
            <person name="Wang X."/>
            <person name="Yang P."/>
            <person name="Bao Y."/>
            <person name="Zhao W."/>
            <person name="Wang W."/>
            <person name="Lu H."/>
            <person name="Wang Q."/>
            <person name="Cui N."/>
            <person name="Li J."/>
            <person name="Chen X."/>
            <person name="Luo L."/>
            <person name="Yu J."/>
            <person name="Kang L."/>
            <person name="Cui F."/>
        </authorList>
    </citation>
    <scope>NUCLEOTIDE SEQUENCE [LARGE SCALE GENOMIC DNA]</scope>
    <source>
        <strain evidence="19">Lst14</strain>
    </source>
</reference>
<evidence type="ECO:0000256" key="16">
    <source>
        <dbReference type="PIRSR" id="PIRSR001355-3"/>
    </source>
</evidence>
<keyword evidence="5 17" id="KW-0068">Autocatalytic cleavage</keyword>
<dbReference type="Pfam" id="PF01536">
    <property type="entry name" value="SAM_decarbox"/>
    <property type="match status" value="1"/>
</dbReference>
<dbReference type="InterPro" id="IPR016067">
    <property type="entry name" value="S-AdoMet_deCO2ase_core"/>
</dbReference>
<dbReference type="FunCoup" id="A0A482XJT0">
    <property type="interactions" value="644"/>
</dbReference>
<evidence type="ECO:0000256" key="7">
    <source>
        <dbReference type="ARBA" id="ARBA00023115"/>
    </source>
</evidence>
<dbReference type="InParanoid" id="A0A482XJT0"/>
<evidence type="ECO:0000256" key="13">
    <source>
        <dbReference type="PIRNR" id="PIRNR001355"/>
    </source>
</evidence>
<evidence type="ECO:0000256" key="11">
    <source>
        <dbReference type="ARBA" id="ARBA00023317"/>
    </source>
</evidence>
<evidence type="ECO:0000256" key="10">
    <source>
        <dbReference type="ARBA" id="ARBA00023270"/>
    </source>
</evidence>
<feature type="active site" description="Proton acceptor; for processing activity" evidence="14">
    <location>
        <position position="257"/>
    </location>
</feature>
<evidence type="ECO:0000256" key="18">
    <source>
        <dbReference type="PIRSR" id="PIRSR001355-5"/>
    </source>
</evidence>
<feature type="site" description="Cleavage (non-hydrolytic); by autolysis" evidence="17">
    <location>
        <begin position="72"/>
        <end position="73"/>
    </location>
</feature>
<dbReference type="Proteomes" id="UP000291343">
    <property type="component" value="Unassembled WGS sequence"/>
</dbReference>
<evidence type="ECO:0000256" key="12">
    <source>
        <dbReference type="ARBA" id="ARBA00048112"/>
    </source>
</evidence>
<feature type="chain" id="PRO_5042320848" description="S-adenosylmethionine decarboxylase alpha chain" evidence="18">
    <location>
        <begin position="73"/>
        <end position="349"/>
    </location>
</feature>
<evidence type="ECO:0000256" key="8">
    <source>
        <dbReference type="ARBA" id="ARBA00023145"/>
    </source>
</evidence>
<dbReference type="InterPro" id="IPR001985">
    <property type="entry name" value="S-AdoMet_decarboxylase_euk"/>
</dbReference>
<dbReference type="PIRSF" id="PIRSF001355">
    <property type="entry name" value="S-AdenosylMet_decarboxylase"/>
    <property type="match status" value="1"/>
</dbReference>
<keyword evidence="20" id="KW-1185">Reference proteome</keyword>
<keyword evidence="6 13" id="KW-0745">Spermidine biosynthesis</keyword>
<keyword evidence="10 13" id="KW-0704">Schiff base</keyword>
<keyword evidence="9 13" id="KW-0456">Lyase</keyword>
<evidence type="ECO:0000256" key="14">
    <source>
        <dbReference type="PIRSR" id="PIRSR001355-1"/>
    </source>
</evidence>
<feature type="active site" description="Proton acceptor; for processing activity" evidence="14">
    <location>
        <position position="243"/>
    </location>
</feature>
<comment type="caution">
    <text evidence="19">The sequence shown here is derived from an EMBL/GenBank/DDBJ whole genome shotgun (WGS) entry which is preliminary data.</text>
</comment>
<dbReference type="PANTHER" id="PTHR11570:SF0">
    <property type="entry name" value="S-ADENOSYLMETHIONINE DECARBOXYLASE PROENZYME"/>
    <property type="match status" value="1"/>
</dbReference>
<keyword evidence="4 13" id="KW-0210">Decarboxylase</keyword>
<dbReference type="STRING" id="195883.A0A482XJT0"/>
<comment type="catalytic activity">
    <reaction evidence="12 13">
        <text>S-adenosyl-L-methionine + H(+) = S-adenosyl 3-(methylsulfanyl)propylamine + CO2</text>
        <dbReference type="Rhea" id="RHEA:15981"/>
        <dbReference type="ChEBI" id="CHEBI:15378"/>
        <dbReference type="ChEBI" id="CHEBI:16526"/>
        <dbReference type="ChEBI" id="CHEBI:57443"/>
        <dbReference type="ChEBI" id="CHEBI:59789"/>
        <dbReference type="EC" id="4.1.1.50"/>
    </reaction>
</comment>
<evidence type="ECO:0000313" key="19">
    <source>
        <dbReference type="EMBL" id="RZF45934.1"/>
    </source>
</evidence>
<evidence type="ECO:0000256" key="2">
    <source>
        <dbReference type="ARBA" id="ARBA00008466"/>
    </source>
</evidence>
<dbReference type="GO" id="GO:0004014">
    <property type="term" value="F:adenosylmethionine decarboxylase activity"/>
    <property type="evidence" value="ECO:0007669"/>
    <property type="project" value="UniProtKB-EC"/>
</dbReference>
<evidence type="ECO:0000256" key="1">
    <source>
        <dbReference type="ARBA" id="ARBA00004911"/>
    </source>
</evidence>
<dbReference type="GO" id="GO:0008295">
    <property type="term" value="P:spermidine biosynthetic process"/>
    <property type="evidence" value="ECO:0007669"/>
    <property type="project" value="UniProtKB-KW"/>
</dbReference>
<dbReference type="NCBIfam" id="TIGR00535">
    <property type="entry name" value="SAM_DCase"/>
    <property type="match status" value="1"/>
</dbReference>
<sequence>MMAETEMNMNSQFFEGVEKLLEIWFTRADGNLKQCDLRKIPRQQWENMLKIVHCEIISFVSNDRVDAYVLSESSMFVSRRRFILKTCGTTTPLQCLEPLLLLVKQYAGFNEVEDVFYSRKNFKRPDLQKHPYSSFEQEVSFLDNFFDDGEGYIMGDTTSNDCWYLYTLTPPNNKISCRLTNNAPSDPDQTLEVLMTDLDPKVMNIFTRHESSSAAEATKNSGIAKIIPNMVIDDYLFEPCGYSMNGISKNGYYMTIHITPEPEYSYVSFETNVPQASYKDIISRVIDTFKPGNVVVTIFANKASQTQPAGDTRDLVKLGSGGHLLRQEVKCCQLKNYDLSFAVYTKFPS</sequence>
<dbReference type="AlphaFoldDB" id="A0A482XJT0"/>
<dbReference type="EMBL" id="QKKF02007569">
    <property type="protein sequence ID" value="RZF45934.1"/>
    <property type="molecule type" value="Genomic_DNA"/>
</dbReference>